<feature type="transmembrane region" description="Helical" evidence="7">
    <location>
        <begin position="762"/>
        <end position="781"/>
    </location>
</feature>
<evidence type="ECO:0000256" key="2">
    <source>
        <dbReference type="ARBA" id="ARBA00006058"/>
    </source>
</evidence>
<keyword evidence="6" id="KW-0325">Glycoprotein</keyword>
<feature type="transmembrane region" description="Helical" evidence="7">
    <location>
        <begin position="152"/>
        <end position="177"/>
    </location>
</feature>
<dbReference type="PANTHER" id="PTHR22730">
    <property type="entry name" value="PROMININ PROM PROTEIN"/>
    <property type="match status" value="1"/>
</dbReference>
<keyword evidence="4 7" id="KW-1133">Transmembrane helix</keyword>
<dbReference type="GO" id="GO:0016324">
    <property type="term" value="C:apical plasma membrane"/>
    <property type="evidence" value="ECO:0007669"/>
    <property type="project" value="TreeGrafter"/>
</dbReference>
<accession>A0A8C2G0A5</accession>
<comment type="subcellular location">
    <subcellularLocation>
        <location evidence="1">Cell projection</location>
        <location evidence="1">Microvillus membrane</location>
        <topology evidence="1">Multi-pass membrane protein</topology>
    </subcellularLocation>
</comment>
<evidence type="ECO:0000256" key="3">
    <source>
        <dbReference type="ARBA" id="ARBA00022692"/>
    </source>
</evidence>
<dbReference type="AlphaFoldDB" id="A0A8C2G0A5"/>
<evidence type="ECO:0000256" key="6">
    <source>
        <dbReference type="ARBA" id="ARBA00023180"/>
    </source>
</evidence>
<evidence type="ECO:0000256" key="4">
    <source>
        <dbReference type="ARBA" id="ARBA00022989"/>
    </source>
</evidence>
<feature type="transmembrane region" description="Helical" evidence="7">
    <location>
        <begin position="430"/>
        <end position="459"/>
    </location>
</feature>
<dbReference type="Proteomes" id="UP000694701">
    <property type="component" value="Unplaced"/>
</dbReference>
<keyword evidence="8" id="KW-0732">Signal</keyword>
<protein>
    <submittedName>
        <fullName evidence="9">Prominin 1a</fullName>
    </submittedName>
</protein>
<dbReference type="GO" id="GO:0005929">
    <property type="term" value="C:cilium"/>
    <property type="evidence" value="ECO:0007669"/>
    <property type="project" value="TreeGrafter"/>
</dbReference>
<dbReference type="GO" id="GO:0071914">
    <property type="term" value="C:prominosome"/>
    <property type="evidence" value="ECO:0007669"/>
    <property type="project" value="TreeGrafter"/>
</dbReference>
<sequence>MLWKTGLIFLCWGLTSGELQDSQSGTPATPARRTLDFGYVPSGVYDTVAYYEPGAIGILFNMMHAFLYVVQPNPFPEDLVIRVAKDKFGAIQSEYQKVSVIYYEIGFVVCTALGLLFTVLLPLVGLLFCLCRCCDNCGGEMHQRQRKNTDCLRGLLTTLLLTTTFIITAGVLCAYAANQNLSSQLKSMRRLVKSNLKDLHTFANQTPAQIDYLISQYGTVEHHVLYDLDNVGLLLGGRIHEELGKDVQPALNAALSMTGTMRDTKDALENVSLTLETLQEGTVKLQANLSLVRGSLSNALNDPVCTDPRSSEICRNIRSTLPRLEIAANYSSLPDVTNQLDKVNEVLETDLGQIVEKGYTSFNDTPTLVTDQTRNIVEGVKVLLDDIGSNISTFTKLFPLQSSLTNFTKMISHTHSQIEDIYPQVDQMDFYRWICCITLCCMVVLILTFNFLGLLCGILGFDRHATPTTRGCVSNTGGNLLMAGVGFSFLFSWVLMGMITALFLVGGNLEKLVCEPFQTRQLFKFKQLDNCKDNRGIYSALHLDKIFNISAFLNTSVYSKDVSRKFEGMNVDLRGIILLESEGKQNLISFTKTGINEIDFAAYLEEVNKGVTRINLVDFATQLDAQADQLSKGTLQTSLKGHANTIRQIHIQQVIPLEQSMSILNQSIRLLERTSSDLPVRVIDVLAAVDAAQFLISHNATFVVNQETEKYKQTIIGYFKQYIDWIRTSLALEVATCKPLSNIVDTAEILGCSFLLDSMNTFWFGLGCSTLFLLPSIILSVKLAKFYRRMDTEDVYDE</sequence>
<feature type="signal peptide" evidence="8">
    <location>
        <begin position="1"/>
        <end position="17"/>
    </location>
</feature>
<evidence type="ECO:0000313" key="10">
    <source>
        <dbReference type="Proteomes" id="UP000694701"/>
    </source>
</evidence>
<feature type="transmembrane region" description="Helical" evidence="7">
    <location>
        <begin position="105"/>
        <end position="131"/>
    </location>
</feature>
<keyword evidence="3 7" id="KW-0812">Transmembrane</keyword>
<name>A0A8C2G0A5_CYPCA</name>
<organism evidence="9 10">
    <name type="scientific">Cyprinus carpio</name>
    <name type="common">Common carp</name>
    <dbReference type="NCBI Taxonomy" id="7962"/>
    <lineage>
        <taxon>Eukaryota</taxon>
        <taxon>Metazoa</taxon>
        <taxon>Chordata</taxon>
        <taxon>Craniata</taxon>
        <taxon>Vertebrata</taxon>
        <taxon>Euteleostomi</taxon>
        <taxon>Actinopterygii</taxon>
        <taxon>Neopterygii</taxon>
        <taxon>Teleostei</taxon>
        <taxon>Ostariophysi</taxon>
        <taxon>Cypriniformes</taxon>
        <taxon>Cyprinidae</taxon>
        <taxon>Cyprininae</taxon>
        <taxon>Cyprinus</taxon>
    </lineage>
</organism>
<evidence type="ECO:0000256" key="7">
    <source>
        <dbReference type="SAM" id="Phobius"/>
    </source>
</evidence>
<dbReference type="Pfam" id="PF05478">
    <property type="entry name" value="Prominin"/>
    <property type="match status" value="2"/>
</dbReference>
<dbReference type="InterPro" id="IPR008795">
    <property type="entry name" value="Prominin"/>
</dbReference>
<feature type="chain" id="PRO_5034059773" evidence="8">
    <location>
        <begin position="18"/>
        <end position="798"/>
    </location>
</feature>
<dbReference type="GO" id="GO:0031528">
    <property type="term" value="C:microvillus membrane"/>
    <property type="evidence" value="ECO:0007669"/>
    <property type="project" value="UniProtKB-SubCell"/>
</dbReference>
<proteinExistence type="inferred from homology"/>
<evidence type="ECO:0000256" key="8">
    <source>
        <dbReference type="SAM" id="SignalP"/>
    </source>
</evidence>
<dbReference type="GO" id="GO:0015485">
    <property type="term" value="F:cholesterol binding"/>
    <property type="evidence" value="ECO:0007669"/>
    <property type="project" value="TreeGrafter"/>
</dbReference>
<dbReference type="Ensembl" id="ENSCCRT00020069364.1">
    <property type="protein sequence ID" value="ENSCCRP00020063001.1"/>
    <property type="gene ID" value="ENSCCRG00020028529.1"/>
</dbReference>
<dbReference type="GO" id="GO:0009986">
    <property type="term" value="C:cell surface"/>
    <property type="evidence" value="ECO:0007669"/>
    <property type="project" value="TreeGrafter"/>
</dbReference>
<feature type="transmembrane region" description="Helical" evidence="7">
    <location>
        <begin position="480"/>
        <end position="505"/>
    </location>
</feature>
<dbReference type="PANTHER" id="PTHR22730:SF3">
    <property type="entry name" value="PROMININ-1"/>
    <property type="match status" value="1"/>
</dbReference>
<evidence type="ECO:0000313" key="9">
    <source>
        <dbReference type="Ensembl" id="ENSCCRP00020063001.1"/>
    </source>
</evidence>
<reference evidence="9" key="1">
    <citation type="submission" date="2025-08" db="UniProtKB">
        <authorList>
            <consortium name="Ensembl"/>
        </authorList>
    </citation>
    <scope>IDENTIFICATION</scope>
</reference>
<evidence type="ECO:0000256" key="1">
    <source>
        <dbReference type="ARBA" id="ARBA00004475"/>
    </source>
</evidence>
<keyword evidence="5 7" id="KW-0472">Membrane</keyword>
<comment type="similarity">
    <text evidence="2">Belongs to the prominin family.</text>
</comment>
<evidence type="ECO:0000256" key="5">
    <source>
        <dbReference type="ARBA" id="ARBA00023136"/>
    </source>
</evidence>